<feature type="domain" description="DDE Tnp4" evidence="4">
    <location>
        <begin position="233"/>
        <end position="345"/>
    </location>
</feature>
<evidence type="ECO:0000259" key="4">
    <source>
        <dbReference type="Pfam" id="PF13359"/>
    </source>
</evidence>
<keyword evidence="2" id="KW-0479">Metal-binding</keyword>
<dbReference type="InterPro" id="IPR027806">
    <property type="entry name" value="HARBI1_dom"/>
</dbReference>
<protein>
    <recommendedName>
        <fullName evidence="4">DDE Tnp4 domain-containing protein</fullName>
    </recommendedName>
</protein>
<dbReference type="Proteomes" id="UP001498398">
    <property type="component" value="Unassembled WGS sequence"/>
</dbReference>
<dbReference type="EMBL" id="JBANRG010000056">
    <property type="protein sequence ID" value="KAK7442943.1"/>
    <property type="molecule type" value="Genomic_DNA"/>
</dbReference>
<accession>A0ABR1J0T2</accession>
<gene>
    <name evidence="5" type="ORF">VKT23_015887</name>
</gene>
<evidence type="ECO:0000256" key="3">
    <source>
        <dbReference type="SAM" id="MobiDB-lite"/>
    </source>
</evidence>
<dbReference type="Pfam" id="PF13359">
    <property type="entry name" value="DDE_Tnp_4"/>
    <property type="match status" value="1"/>
</dbReference>
<feature type="region of interest" description="Disordered" evidence="3">
    <location>
        <begin position="28"/>
        <end position="55"/>
    </location>
</feature>
<evidence type="ECO:0000313" key="6">
    <source>
        <dbReference type="Proteomes" id="UP001498398"/>
    </source>
</evidence>
<evidence type="ECO:0000313" key="5">
    <source>
        <dbReference type="EMBL" id="KAK7442943.1"/>
    </source>
</evidence>
<feature type="compositionally biased region" description="Low complexity" evidence="3">
    <location>
        <begin position="36"/>
        <end position="53"/>
    </location>
</feature>
<comment type="cofactor">
    <cofactor evidence="1">
        <name>a divalent metal cation</name>
        <dbReference type="ChEBI" id="CHEBI:60240"/>
    </cofactor>
</comment>
<proteinExistence type="predicted"/>
<keyword evidence="6" id="KW-1185">Reference proteome</keyword>
<evidence type="ECO:0000256" key="1">
    <source>
        <dbReference type="ARBA" id="ARBA00001968"/>
    </source>
</evidence>
<evidence type="ECO:0000256" key="2">
    <source>
        <dbReference type="ARBA" id="ARBA00022723"/>
    </source>
</evidence>
<name>A0ABR1J0T2_9AGAR</name>
<comment type="caution">
    <text evidence="5">The sequence shown here is derived from an EMBL/GenBank/DDBJ whole genome shotgun (WGS) entry which is preliminary data.</text>
</comment>
<reference evidence="5 6" key="1">
    <citation type="submission" date="2024-01" db="EMBL/GenBank/DDBJ databases">
        <title>A draft genome for the cacao thread blight pathogen Marasmiellus scandens.</title>
        <authorList>
            <person name="Baruah I.K."/>
            <person name="Leung J."/>
            <person name="Bukari Y."/>
            <person name="Amoako-Attah I."/>
            <person name="Meinhardt L.W."/>
            <person name="Bailey B.A."/>
            <person name="Cohen S.P."/>
        </authorList>
    </citation>
    <scope>NUCLEOTIDE SEQUENCE [LARGE SCALE GENOMIC DNA]</scope>
    <source>
        <strain evidence="5 6">GH-19</strain>
    </source>
</reference>
<organism evidence="5 6">
    <name type="scientific">Marasmiellus scandens</name>
    <dbReference type="NCBI Taxonomy" id="2682957"/>
    <lineage>
        <taxon>Eukaryota</taxon>
        <taxon>Fungi</taxon>
        <taxon>Dikarya</taxon>
        <taxon>Basidiomycota</taxon>
        <taxon>Agaricomycotina</taxon>
        <taxon>Agaricomycetes</taxon>
        <taxon>Agaricomycetidae</taxon>
        <taxon>Agaricales</taxon>
        <taxon>Marasmiineae</taxon>
        <taxon>Omphalotaceae</taxon>
        <taxon>Marasmiellus</taxon>
    </lineage>
</organism>
<sequence>MGRNLHEQYRRAYLFHILHRNFAQLAAHAPDDTSDSDSSSGDSTSGSDGNTPSDADKQALQMVSQLQLDVATLEKISKTRYLQPRNSIIKCGQLHLLLDYALSPNSPDHQRFVDMVRVTPRVFMTILDLIEDNPVFQNNSNHPQSPVEVQLAVMLYRLGRYGNGASVGDIARMAGIAEGSVENFTDRCFDAIESLHPIFVRPLTDEEKEIEKQWIDEHLGFRGLWREGYLMYDGTIVPLHAKPGLDGATYYTRKCNYGLNAQIGNVPSNLRIVDYSHGPTGSAHDASAFEYTCAYKYPTFLFEGDEFAWGDSAYPVTKRMISVHKRPAADNPINRAFDKTLSGLRV</sequence>